<dbReference type="PATRIC" id="fig|453.4.peg.1483"/>
<dbReference type="PANTHER" id="PTHR10663">
    <property type="entry name" value="GUANYL-NUCLEOTIDE EXCHANGE FACTOR"/>
    <property type="match status" value="1"/>
</dbReference>
<dbReference type="NCBIfam" id="NF038045">
    <property type="entry name" value="GEF_RalF"/>
    <property type="match status" value="1"/>
</dbReference>
<feature type="compositionally biased region" description="Polar residues" evidence="1">
    <location>
        <begin position="461"/>
        <end position="473"/>
    </location>
</feature>
<reference evidence="4 6" key="2">
    <citation type="submission" date="2018-06" db="EMBL/GenBank/DDBJ databases">
        <authorList>
            <consortium name="Pathogen Informatics"/>
            <person name="Doyle S."/>
        </authorList>
    </citation>
    <scope>NUCLEOTIDE SEQUENCE [LARGE SCALE GENOMIC DNA]</scope>
    <source>
        <strain evidence="4 6">NCTC12022</strain>
    </source>
</reference>
<dbReference type="Gene3D" id="1.10.220.20">
    <property type="match status" value="1"/>
</dbReference>
<evidence type="ECO:0000259" key="2">
    <source>
        <dbReference type="PROSITE" id="PS50190"/>
    </source>
</evidence>
<feature type="region of interest" description="Disordered" evidence="1">
    <location>
        <begin position="1"/>
        <end position="34"/>
    </location>
</feature>
<name>A0A0W0TW34_9GAMM</name>
<feature type="domain" description="SEC7" evidence="2">
    <location>
        <begin position="103"/>
        <end position="300"/>
    </location>
</feature>
<dbReference type="PANTHER" id="PTHR10663:SF395">
    <property type="entry name" value="SEC7 DOMAIN CONTAINING PROTEIN"/>
    <property type="match status" value="1"/>
</dbReference>
<dbReference type="AlphaFoldDB" id="A0A0W0TW34"/>
<evidence type="ECO:0000256" key="1">
    <source>
        <dbReference type="SAM" id="MobiDB-lite"/>
    </source>
</evidence>
<dbReference type="STRING" id="453.Lfee_1362"/>
<dbReference type="EMBL" id="UASS01000001">
    <property type="protein sequence ID" value="SPX59303.1"/>
    <property type="molecule type" value="Genomic_DNA"/>
</dbReference>
<evidence type="ECO:0000313" key="4">
    <source>
        <dbReference type="EMBL" id="SPX59303.1"/>
    </source>
</evidence>
<dbReference type="InterPro" id="IPR035999">
    <property type="entry name" value="Sec7_dom_sf"/>
</dbReference>
<dbReference type="InterPro" id="IPR023394">
    <property type="entry name" value="Sec7_C_sf"/>
</dbReference>
<protein>
    <submittedName>
        <fullName evidence="4">Guanine nucleotide exchange protein</fullName>
    </submittedName>
    <submittedName>
        <fullName evidence="3">RalF protein, translocated into host cells by the Dot/Icm system</fullName>
    </submittedName>
</protein>
<dbReference type="InterPro" id="IPR000904">
    <property type="entry name" value="Sec7_dom"/>
</dbReference>
<dbReference type="Gene3D" id="3.30.310.140">
    <property type="entry name" value="sec7 domains"/>
    <property type="match status" value="1"/>
</dbReference>
<dbReference type="RefSeq" id="WP_058445186.1">
    <property type="nucleotide sequence ID" value="NZ_CAAAHT010000052.1"/>
</dbReference>
<accession>A0A0W0TW34</accession>
<dbReference type="Gene3D" id="1.10.1000.11">
    <property type="entry name" value="Arf Nucleotide-binding Site Opener,domain 2"/>
    <property type="match status" value="1"/>
</dbReference>
<dbReference type="InterPro" id="IPR040917">
    <property type="entry name" value="RalF_SCD"/>
</dbReference>
<evidence type="ECO:0000313" key="5">
    <source>
        <dbReference type="Proteomes" id="UP000054698"/>
    </source>
</evidence>
<evidence type="ECO:0000313" key="6">
    <source>
        <dbReference type="Proteomes" id="UP000251942"/>
    </source>
</evidence>
<dbReference type="InterPro" id="IPR038075">
    <property type="entry name" value="RalF_C_sf"/>
</dbReference>
<dbReference type="SMART" id="SM00222">
    <property type="entry name" value="Sec7"/>
    <property type="match status" value="1"/>
</dbReference>
<keyword evidence="5" id="KW-1185">Reference proteome</keyword>
<dbReference type="Pfam" id="PF18248">
    <property type="entry name" value="RalF_SCD"/>
    <property type="match status" value="1"/>
</dbReference>
<dbReference type="EMBL" id="LNYB01000049">
    <property type="protein sequence ID" value="KTC99801.1"/>
    <property type="molecule type" value="Genomic_DNA"/>
</dbReference>
<gene>
    <name evidence="3" type="primary">ralF</name>
    <name evidence="3" type="ORF">Lfee_1362</name>
    <name evidence="4" type="ORF">NCTC12022_00124</name>
</gene>
<proteinExistence type="predicted"/>
<dbReference type="SUPFAM" id="SSF48425">
    <property type="entry name" value="Sec7 domain"/>
    <property type="match status" value="1"/>
</dbReference>
<dbReference type="Proteomes" id="UP000054698">
    <property type="component" value="Unassembled WGS sequence"/>
</dbReference>
<dbReference type="GO" id="GO:0032012">
    <property type="term" value="P:regulation of ARF protein signal transduction"/>
    <property type="evidence" value="ECO:0007669"/>
    <property type="project" value="InterPro"/>
</dbReference>
<evidence type="ECO:0000313" key="3">
    <source>
        <dbReference type="EMBL" id="KTC99801.1"/>
    </source>
</evidence>
<dbReference type="GO" id="GO:0005085">
    <property type="term" value="F:guanyl-nucleotide exchange factor activity"/>
    <property type="evidence" value="ECO:0007669"/>
    <property type="project" value="InterPro"/>
</dbReference>
<dbReference type="SUPFAM" id="SSF118104">
    <property type="entry name" value="RalF, C-terminal domain"/>
    <property type="match status" value="1"/>
</dbReference>
<sequence length="496" mass="55522">MSKGQAQKNLNERTHLIQSQLTSRHKKLSQPIEAAKEGSLDLESLKQLKIELEKPVRLSESLSIQIEDCHPSTGKYKRALPKGYQSDIAAVNKAITRAQIEEQQPDLQGMKADIQARKREIAHTFNVKAKDGIQKIKDICQAHNVKEVGKQIADFFHEEHRNLDLEAIGDYLSSPDAENKEALQAFTARINLAGQKFLPALRNYLKTFLLPKESQKIERLLESFGEAYCMQNPQGNLADKTAGYMLAVQAMFMATTFHNPQAAKYKMDFKQVKNILKGDNGGADFDEDFLQEIYDDIKANPFELNFVKASPGYEFNSPTLDHDSTFNKLDLLLQSPAKAQVIFPGIGEHVKATADQPKSWLSILTGYKGTITLTNENTQEILATLQVYSPSVISKWIFGDTHRVIIQPISQNGLVAQAKIDLAAKIAARFELPVTHVKATYDYLKDDLQAAYNKEKGLIPPTNSSKNRHSWWSFTAEKSEAQQPEKSMSLGSNASS</sequence>
<feature type="region of interest" description="Disordered" evidence="1">
    <location>
        <begin position="456"/>
        <end position="496"/>
    </location>
</feature>
<dbReference type="CDD" id="cd00171">
    <property type="entry name" value="Sec7"/>
    <property type="match status" value="1"/>
</dbReference>
<dbReference type="Pfam" id="PF01369">
    <property type="entry name" value="Sec7"/>
    <property type="match status" value="1"/>
</dbReference>
<reference evidence="3 5" key="1">
    <citation type="submission" date="2015-11" db="EMBL/GenBank/DDBJ databases">
        <title>Genomic analysis of 38 Legionella species identifies large and diverse effector repertoires.</title>
        <authorList>
            <person name="Burstein D."/>
            <person name="Amaro F."/>
            <person name="Zusman T."/>
            <person name="Lifshitz Z."/>
            <person name="Cohen O."/>
            <person name="Gilbert J.A."/>
            <person name="Pupko T."/>
            <person name="Shuman H.A."/>
            <person name="Segal G."/>
        </authorList>
    </citation>
    <scope>NUCLEOTIDE SEQUENCE [LARGE SCALE GENOMIC DNA]</scope>
    <source>
        <strain evidence="3 5">WO-44C</strain>
    </source>
</reference>
<dbReference type="PROSITE" id="PS50190">
    <property type="entry name" value="SEC7"/>
    <property type="match status" value="1"/>
</dbReference>
<dbReference type="Proteomes" id="UP000251942">
    <property type="component" value="Unassembled WGS sequence"/>
</dbReference>
<feature type="compositionally biased region" description="Polar residues" evidence="1">
    <location>
        <begin position="481"/>
        <end position="496"/>
    </location>
</feature>
<organism evidence="3 5">
    <name type="scientific">Legionella feeleii</name>
    <dbReference type="NCBI Taxonomy" id="453"/>
    <lineage>
        <taxon>Bacteria</taxon>
        <taxon>Pseudomonadati</taxon>
        <taxon>Pseudomonadota</taxon>
        <taxon>Gammaproteobacteria</taxon>
        <taxon>Legionellales</taxon>
        <taxon>Legionellaceae</taxon>
        <taxon>Legionella</taxon>
    </lineage>
</organism>
<dbReference type="OrthoDB" id="7161002at2"/>